<dbReference type="STRING" id="418985.A0A1V9Y0P1"/>
<dbReference type="PANTHER" id="PTHR21286:SF0">
    <property type="entry name" value="NUCLEAR PORE COMPLEX PROTEIN NUP160"/>
    <property type="match status" value="1"/>
</dbReference>
<comment type="caution">
    <text evidence="2">The sequence shown here is derived from an EMBL/GenBank/DDBJ whole genome shotgun (WGS) entry which is preliminary data.</text>
</comment>
<dbReference type="PANTHER" id="PTHR21286">
    <property type="entry name" value="NUCLEAR PORE COMPLEX PROTEIN NUP160"/>
    <property type="match status" value="1"/>
</dbReference>
<dbReference type="InterPro" id="IPR021717">
    <property type="entry name" value="Nucleoporin_Nup160"/>
</dbReference>
<dbReference type="GO" id="GO:0005643">
    <property type="term" value="C:nuclear pore"/>
    <property type="evidence" value="ECO:0007669"/>
    <property type="project" value="UniProtKB-ARBA"/>
</dbReference>
<accession>A0A1V9Y0P1</accession>
<evidence type="ECO:0000313" key="3">
    <source>
        <dbReference type="Proteomes" id="UP000192247"/>
    </source>
</evidence>
<keyword evidence="3" id="KW-1185">Reference proteome</keyword>
<evidence type="ECO:0000313" key="2">
    <source>
        <dbReference type="EMBL" id="OQR79263.1"/>
    </source>
</evidence>
<dbReference type="EMBL" id="MNPL01001327">
    <property type="protein sequence ID" value="OQR79263.1"/>
    <property type="molecule type" value="Genomic_DNA"/>
</dbReference>
<reference evidence="2 3" key="1">
    <citation type="journal article" date="2017" name="Gigascience">
        <title>Draft genome of the honey bee ectoparasitic mite, Tropilaelaps mercedesae, is shaped by the parasitic life history.</title>
        <authorList>
            <person name="Dong X."/>
            <person name="Armstrong S.D."/>
            <person name="Xia D."/>
            <person name="Makepeace B.L."/>
            <person name="Darby A.C."/>
            <person name="Kadowaki T."/>
        </authorList>
    </citation>
    <scope>NUCLEOTIDE SEQUENCE [LARGE SCALE GENOMIC DNA]</scope>
    <source>
        <strain evidence="2">Wuxi-XJTLU</strain>
    </source>
</reference>
<dbReference type="GO" id="GO:0017056">
    <property type="term" value="F:structural constituent of nuclear pore"/>
    <property type="evidence" value="ECO:0007669"/>
    <property type="project" value="TreeGrafter"/>
</dbReference>
<dbReference type="InParanoid" id="A0A1V9Y0P1"/>
<dbReference type="AlphaFoldDB" id="A0A1V9Y0P1"/>
<dbReference type="Pfam" id="PF23347">
    <property type="entry name" value="TPR_Nup160_C"/>
    <property type="match status" value="1"/>
</dbReference>
<gene>
    <name evidence="2" type="ORF">BIW11_05860</name>
</gene>
<name>A0A1V9Y0P1_9ACAR</name>
<proteinExistence type="predicted"/>
<dbReference type="OrthoDB" id="67716at2759"/>
<protein>
    <submittedName>
        <fullName evidence="2">Nuclear pore complex protein Nup160-like</fullName>
    </submittedName>
</protein>
<dbReference type="Proteomes" id="UP000192247">
    <property type="component" value="Unassembled WGS sequence"/>
</dbReference>
<feature type="domain" description="NUP160 C-terminal TPR" evidence="1">
    <location>
        <begin position="6"/>
        <end position="127"/>
    </location>
</feature>
<organism evidence="2 3">
    <name type="scientific">Tropilaelaps mercedesae</name>
    <dbReference type="NCBI Taxonomy" id="418985"/>
    <lineage>
        <taxon>Eukaryota</taxon>
        <taxon>Metazoa</taxon>
        <taxon>Ecdysozoa</taxon>
        <taxon>Arthropoda</taxon>
        <taxon>Chelicerata</taxon>
        <taxon>Arachnida</taxon>
        <taxon>Acari</taxon>
        <taxon>Parasitiformes</taxon>
        <taxon>Mesostigmata</taxon>
        <taxon>Gamasina</taxon>
        <taxon>Dermanyssoidea</taxon>
        <taxon>Laelapidae</taxon>
        <taxon>Tropilaelaps</taxon>
    </lineage>
</organism>
<evidence type="ECO:0000259" key="1">
    <source>
        <dbReference type="Pfam" id="PF23347"/>
    </source>
</evidence>
<sequence length="130" mass="14737">MGTEGTRYFRVCARVFLFSACALPPWFVLEYQRRNAAELLAVYVAYERLVEATELAIAMINASLGSNPDELSVRETVASGQTVWLPLNVMDLLQYKLSKIEGNTTKALRERLMKSLTEFFAKVKQVAQIR</sequence>
<dbReference type="InterPro" id="IPR056536">
    <property type="entry name" value="TPR_NUP160_C"/>
</dbReference>